<dbReference type="GO" id="GO:0098797">
    <property type="term" value="C:plasma membrane protein complex"/>
    <property type="evidence" value="ECO:0007669"/>
    <property type="project" value="TreeGrafter"/>
</dbReference>
<evidence type="ECO:0000313" key="11">
    <source>
        <dbReference type="EMBL" id="AEE53213.1"/>
    </source>
</evidence>
<dbReference type="RefSeq" id="WP_013767747.1">
    <property type="nucleotide sequence ID" value="NC_015510.1"/>
</dbReference>
<dbReference type="eggNOG" id="COG0810">
    <property type="taxonomic scope" value="Bacteria"/>
</dbReference>
<keyword evidence="7" id="KW-0653">Protein transport</keyword>
<keyword evidence="6" id="KW-0812">Transmembrane</keyword>
<protein>
    <submittedName>
        <fullName evidence="11">TonB family protein</fullName>
    </submittedName>
</protein>
<proteinExistence type="inferred from homology"/>
<evidence type="ECO:0000256" key="2">
    <source>
        <dbReference type="ARBA" id="ARBA00006555"/>
    </source>
</evidence>
<evidence type="ECO:0000256" key="8">
    <source>
        <dbReference type="ARBA" id="ARBA00022989"/>
    </source>
</evidence>
<dbReference type="Pfam" id="PF03544">
    <property type="entry name" value="TonB_C"/>
    <property type="match status" value="1"/>
</dbReference>
<evidence type="ECO:0000313" key="12">
    <source>
        <dbReference type="Proteomes" id="UP000008461"/>
    </source>
</evidence>
<keyword evidence="3" id="KW-0813">Transport</keyword>
<accession>F4KQ09</accession>
<organism evidence="11 12">
    <name type="scientific">Haliscomenobacter hydrossis (strain ATCC 27775 / DSM 1100 / LMG 10767 / O)</name>
    <dbReference type="NCBI Taxonomy" id="760192"/>
    <lineage>
        <taxon>Bacteria</taxon>
        <taxon>Pseudomonadati</taxon>
        <taxon>Bacteroidota</taxon>
        <taxon>Saprospiria</taxon>
        <taxon>Saprospirales</taxon>
        <taxon>Haliscomenobacteraceae</taxon>
        <taxon>Haliscomenobacter</taxon>
    </lineage>
</organism>
<dbReference type="SUPFAM" id="SSF74653">
    <property type="entry name" value="TolA/TonB C-terminal domain"/>
    <property type="match status" value="1"/>
</dbReference>
<dbReference type="HOGENOM" id="CLU_065795_3_2_10"/>
<dbReference type="InterPro" id="IPR037682">
    <property type="entry name" value="TonB_C"/>
</dbReference>
<dbReference type="OrthoDB" id="964531at2"/>
<dbReference type="STRING" id="760192.Halhy_5388"/>
<comment type="subcellular location">
    <subcellularLocation>
        <location evidence="1">Cell inner membrane</location>
        <topology evidence="1">Single-pass membrane protein</topology>
        <orientation evidence="1">Periplasmic side</orientation>
    </subcellularLocation>
</comment>
<evidence type="ECO:0000256" key="9">
    <source>
        <dbReference type="ARBA" id="ARBA00023136"/>
    </source>
</evidence>
<evidence type="ECO:0000256" key="1">
    <source>
        <dbReference type="ARBA" id="ARBA00004383"/>
    </source>
</evidence>
<dbReference type="PROSITE" id="PS52015">
    <property type="entry name" value="TONB_CTD"/>
    <property type="match status" value="1"/>
</dbReference>
<dbReference type="PANTHER" id="PTHR33446:SF2">
    <property type="entry name" value="PROTEIN TONB"/>
    <property type="match status" value="1"/>
</dbReference>
<keyword evidence="5" id="KW-0997">Cell inner membrane</keyword>
<evidence type="ECO:0000256" key="6">
    <source>
        <dbReference type="ARBA" id="ARBA00022692"/>
    </source>
</evidence>
<evidence type="ECO:0000259" key="10">
    <source>
        <dbReference type="PROSITE" id="PS52015"/>
    </source>
</evidence>
<keyword evidence="12" id="KW-1185">Reference proteome</keyword>
<dbReference type="EMBL" id="CP002691">
    <property type="protein sequence ID" value="AEE53213.1"/>
    <property type="molecule type" value="Genomic_DNA"/>
</dbReference>
<reference evidence="11 12" key="1">
    <citation type="journal article" date="2011" name="Stand. Genomic Sci.">
        <title>Complete genome sequence of Haliscomenobacter hydrossis type strain (O).</title>
        <authorList>
            <consortium name="US DOE Joint Genome Institute (JGI-PGF)"/>
            <person name="Daligault H."/>
            <person name="Lapidus A."/>
            <person name="Zeytun A."/>
            <person name="Nolan M."/>
            <person name="Lucas S."/>
            <person name="Del Rio T.G."/>
            <person name="Tice H."/>
            <person name="Cheng J.F."/>
            <person name="Tapia R."/>
            <person name="Han C."/>
            <person name="Goodwin L."/>
            <person name="Pitluck S."/>
            <person name="Liolios K."/>
            <person name="Pagani I."/>
            <person name="Ivanova N."/>
            <person name="Huntemann M."/>
            <person name="Mavromatis K."/>
            <person name="Mikhailova N."/>
            <person name="Pati A."/>
            <person name="Chen A."/>
            <person name="Palaniappan K."/>
            <person name="Land M."/>
            <person name="Hauser L."/>
            <person name="Brambilla E.M."/>
            <person name="Rohde M."/>
            <person name="Verbarg S."/>
            <person name="Goker M."/>
            <person name="Bristow J."/>
            <person name="Eisen J.A."/>
            <person name="Markowitz V."/>
            <person name="Hugenholtz P."/>
            <person name="Kyrpides N.C."/>
            <person name="Klenk H.P."/>
            <person name="Woyke T."/>
        </authorList>
    </citation>
    <scope>NUCLEOTIDE SEQUENCE [LARGE SCALE GENOMIC DNA]</scope>
    <source>
        <strain evidence="12">ATCC 27775 / DSM 1100 / LMG 10767 / O</strain>
    </source>
</reference>
<dbReference type="PANTHER" id="PTHR33446">
    <property type="entry name" value="PROTEIN TONB-RELATED"/>
    <property type="match status" value="1"/>
</dbReference>
<dbReference type="KEGG" id="hhy:Halhy_5388"/>
<evidence type="ECO:0000256" key="5">
    <source>
        <dbReference type="ARBA" id="ARBA00022519"/>
    </source>
</evidence>
<dbReference type="InterPro" id="IPR006260">
    <property type="entry name" value="TonB/TolA_C"/>
</dbReference>
<comment type="similarity">
    <text evidence="2">Belongs to the TonB family.</text>
</comment>
<gene>
    <name evidence="11" type="ordered locus">Halhy_5388</name>
</gene>
<dbReference type="Proteomes" id="UP000008461">
    <property type="component" value="Chromosome"/>
</dbReference>
<dbReference type="GO" id="GO:0055085">
    <property type="term" value="P:transmembrane transport"/>
    <property type="evidence" value="ECO:0007669"/>
    <property type="project" value="InterPro"/>
</dbReference>
<dbReference type="Gene3D" id="3.30.1150.10">
    <property type="match status" value="1"/>
</dbReference>
<sequence>MKPLSNLNFYKFSRLILFLIGFSVTMLHGQNRSESLPPMEMYQVTENGDTIYKIVETMPGFPNGQAGLFKFLAKNIQYPLAAREYGVEGMVVIRLIIDATGKVIEPTIVKSSSEKKDDTAQGFVIDSRKPYYDQIDKEALRVVKMMPDWTPGIVEGEAVSIAFNLPISFRLEGRGRRNNRH</sequence>
<keyword evidence="4" id="KW-1003">Cell membrane</keyword>
<evidence type="ECO:0000256" key="4">
    <source>
        <dbReference type="ARBA" id="ARBA00022475"/>
    </source>
</evidence>
<evidence type="ECO:0000256" key="3">
    <source>
        <dbReference type="ARBA" id="ARBA00022448"/>
    </source>
</evidence>
<dbReference type="NCBIfam" id="TIGR01352">
    <property type="entry name" value="tonB_Cterm"/>
    <property type="match status" value="1"/>
</dbReference>
<keyword evidence="8" id="KW-1133">Transmembrane helix</keyword>
<keyword evidence="9" id="KW-0472">Membrane</keyword>
<evidence type="ECO:0000256" key="7">
    <source>
        <dbReference type="ARBA" id="ARBA00022927"/>
    </source>
</evidence>
<dbReference type="GO" id="GO:0031992">
    <property type="term" value="F:energy transducer activity"/>
    <property type="evidence" value="ECO:0007669"/>
    <property type="project" value="TreeGrafter"/>
</dbReference>
<reference key="2">
    <citation type="submission" date="2011-04" db="EMBL/GenBank/DDBJ databases">
        <title>Complete sequence of chromosome of Haliscomenobacter hydrossis DSM 1100.</title>
        <authorList>
            <consortium name="US DOE Joint Genome Institute (JGI-PGF)"/>
            <person name="Lucas S."/>
            <person name="Han J."/>
            <person name="Lapidus A."/>
            <person name="Bruce D."/>
            <person name="Goodwin L."/>
            <person name="Pitluck S."/>
            <person name="Peters L."/>
            <person name="Kyrpides N."/>
            <person name="Mavromatis K."/>
            <person name="Ivanova N."/>
            <person name="Ovchinnikova G."/>
            <person name="Pagani I."/>
            <person name="Daligault H."/>
            <person name="Detter J.C."/>
            <person name="Han C."/>
            <person name="Land M."/>
            <person name="Hauser L."/>
            <person name="Markowitz V."/>
            <person name="Cheng J.-F."/>
            <person name="Hugenholtz P."/>
            <person name="Woyke T."/>
            <person name="Wu D."/>
            <person name="Verbarg S."/>
            <person name="Frueling A."/>
            <person name="Brambilla E."/>
            <person name="Klenk H.-P."/>
            <person name="Eisen J.A."/>
        </authorList>
    </citation>
    <scope>NUCLEOTIDE SEQUENCE</scope>
    <source>
        <strain>DSM 1100</strain>
    </source>
</reference>
<dbReference type="InterPro" id="IPR051045">
    <property type="entry name" value="TonB-dependent_transducer"/>
</dbReference>
<feature type="domain" description="TonB C-terminal" evidence="10">
    <location>
        <begin position="63"/>
        <end position="178"/>
    </location>
</feature>
<dbReference type="GO" id="GO:0015031">
    <property type="term" value="P:protein transport"/>
    <property type="evidence" value="ECO:0007669"/>
    <property type="project" value="UniProtKB-KW"/>
</dbReference>
<dbReference type="AlphaFoldDB" id="F4KQ09"/>
<name>F4KQ09_HALH1</name>